<proteinExistence type="inferred from homology"/>
<dbReference type="GeneID" id="117645803"/>
<evidence type="ECO:0000259" key="5">
    <source>
        <dbReference type="PROSITE" id="PS50209"/>
    </source>
</evidence>
<dbReference type="SUPFAM" id="SSF52129">
    <property type="entry name" value="Caspase-like"/>
    <property type="match status" value="1"/>
</dbReference>
<evidence type="ECO:0000259" key="3">
    <source>
        <dbReference type="PROSITE" id="PS50207"/>
    </source>
</evidence>
<protein>
    <submittedName>
        <fullName evidence="7">Caspase-2-like isoform X1</fullName>
    </submittedName>
</protein>
<dbReference type="GO" id="GO:0042981">
    <property type="term" value="P:regulation of apoptotic process"/>
    <property type="evidence" value="ECO:0007669"/>
    <property type="project" value="InterPro"/>
</dbReference>
<feature type="domain" description="Caspase family p20" evidence="4">
    <location>
        <begin position="128"/>
        <end position="257"/>
    </location>
</feature>
<feature type="domain" description="CARD" evidence="5">
    <location>
        <begin position="1"/>
        <end position="80"/>
    </location>
</feature>
<dbReference type="PANTHER" id="PTHR47901:SF3">
    <property type="entry name" value="CASPASE-1"/>
    <property type="match status" value="1"/>
</dbReference>
<dbReference type="GO" id="GO:0006508">
    <property type="term" value="P:proteolysis"/>
    <property type="evidence" value="ECO:0007669"/>
    <property type="project" value="InterPro"/>
</dbReference>
<dbReference type="PROSITE" id="PS50207">
    <property type="entry name" value="CASPASE_P10"/>
    <property type="match status" value="1"/>
</dbReference>
<dbReference type="InterPro" id="IPR029030">
    <property type="entry name" value="Caspase-like_dom_sf"/>
</dbReference>
<dbReference type="InterPro" id="IPR011600">
    <property type="entry name" value="Pept_C14_caspase"/>
</dbReference>
<dbReference type="SUPFAM" id="SSF47986">
    <property type="entry name" value="DEATH domain"/>
    <property type="match status" value="1"/>
</dbReference>
<dbReference type="PROSITE" id="PS50208">
    <property type="entry name" value="CASPASE_P20"/>
    <property type="match status" value="1"/>
</dbReference>
<comment type="similarity">
    <text evidence="1 2">Belongs to the peptidase C14A family.</text>
</comment>
<dbReference type="Pfam" id="PF00656">
    <property type="entry name" value="Peptidase_C14"/>
    <property type="match status" value="1"/>
</dbReference>
<dbReference type="GO" id="GO:0097169">
    <property type="term" value="C:AIM2 inflammasome complex"/>
    <property type="evidence" value="ECO:0007669"/>
    <property type="project" value="TreeGrafter"/>
</dbReference>
<dbReference type="SMART" id="SM00115">
    <property type="entry name" value="CASc"/>
    <property type="match status" value="1"/>
</dbReference>
<evidence type="ECO:0000313" key="7">
    <source>
        <dbReference type="RefSeq" id="XP_034242129.1"/>
    </source>
</evidence>
<dbReference type="RefSeq" id="XP_034242129.1">
    <property type="nucleotide sequence ID" value="XM_034386238.1"/>
</dbReference>
<dbReference type="Gene3D" id="1.10.533.10">
    <property type="entry name" value="Death Domain, Fas"/>
    <property type="match status" value="1"/>
</dbReference>
<feature type="domain" description="Caspase family p10" evidence="3">
    <location>
        <begin position="272"/>
        <end position="377"/>
    </location>
</feature>
<dbReference type="CDD" id="cd01671">
    <property type="entry name" value="CARD"/>
    <property type="match status" value="1"/>
</dbReference>
<dbReference type="Gene3D" id="3.40.50.1460">
    <property type="match status" value="1"/>
</dbReference>
<dbReference type="KEGG" id="tpal:117645803"/>
<organism evidence="7">
    <name type="scientific">Thrips palmi</name>
    <name type="common">Melon thrips</name>
    <dbReference type="NCBI Taxonomy" id="161013"/>
    <lineage>
        <taxon>Eukaryota</taxon>
        <taxon>Metazoa</taxon>
        <taxon>Ecdysozoa</taxon>
        <taxon>Arthropoda</taxon>
        <taxon>Hexapoda</taxon>
        <taxon>Insecta</taxon>
        <taxon>Pterygota</taxon>
        <taxon>Neoptera</taxon>
        <taxon>Paraneoptera</taxon>
        <taxon>Thysanoptera</taxon>
        <taxon>Terebrantia</taxon>
        <taxon>Thripoidea</taxon>
        <taxon>Thripidae</taxon>
        <taxon>Thrips</taxon>
    </lineage>
</organism>
<dbReference type="PRINTS" id="PR00376">
    <property type="entry name" value="IL1BCENZYME"/>
</dbReference>
<dbReference type="InterPro" id="IPR002138">
    <property type="entry name" value="Pept_C14_p10"/>
</dbReference>
<dbReference type="PANTHER" id="PTHR47901">
    <property type="entry name" value="CASPASE RECRUITMENT DOMAIN-CONTAINING PROTEIN 18"/>
    <property type="match status" value="1"/>
</dbReference>
<dbReference type="Proteomes" id="UP000515158">
    <property type="component" value="Unplaced"/>
</dbReference>
<dbReference type="InterPro" id="IPR001309">
    <property type="entry name" value="Pept_C14_p20"/>
</dbReference>
<name>A0A6P8ZNC8_THRPL</name>
<accession>A0A6P8ZNC8</accession>
<dbReference type="GO" id="GO:0072559">
    <property type="term" value="C:NLRP3 inflammasome complex"/>
    <property type="evidence" value="ECO:0007669"/>
    <property type="project" value="TreeGrafter"/>
</dbReference>
<evidence type="ECO:0000313" key="6">
    <source>
        <dbReference type="Proteomes" id="UP000515158"/>
    </source>
</evidence>
<dbReference type="GO" id="GO:0004197">
    <property type="term" value="F:cysteine-type endopeptidase activity"/>
    <property type="evidence" value="ECO:0007669"/>
    <property type="project" value="InterPro"/>
</dbReference>
<dbReference type="AlphaFoldDB" id="A0A6P8ZNC8"/>
<dbReference type="InterPro" id="IPR011029">
    <property type="entry name" value="DEATH-like_dom_sf"/>
</dbReference>
<sequence>MDEKDRQTLNDNLSKLSVNCNFDYVLGCLENLFTERQLQMYRSESFMKKTEELKCQSLFEDIQTRGPNAFKDLLQCFKNTGHLTQYMILTGFHSGKTDTESRDEQEKVKKSRTIQRPSQSVYKMTSDPRGYFIFINNIKFQKLDERKGAHLDRAFGNLLIDMGYVGTYHQNQTKKDMRRLLKEFAAKEDLSTVDSLIVAISSHGKVNDSMELMICSSDDLDESDPILVNEVISLFDCCKLPQGQPKIFCINACRDDKDGRTEIIHRRNMWLDTFFLAPCFEGTTANRFEEYGSWLFMALIEVFKEHACDKDLDQMKNLVNSNCIKLLRLFFFLKQFKLCSNLFQINDKFEEYYHHSHKIQTLSFYKYGVSKRLFFNPGLYDQGAAAAS</sequence>
<reference evidence="7" key="1">
    <citation type="submission" date="2025-08" db="UniProtKB">
        <authorList>
            <consortium name="RefSeq"/>
        </authorList>
    </citation>
    <scope>IDENTIFICATION</scope>
    <source>
        <tissue evidence="7">Total insect</tissue>
    </source>
</reference>
<dbReference type="InterPro" id="IPR002398">
    <property type="entry name" value="Pept_C14"/>
</dbReference>
<dbReference type="PROSITE" id="PS50209">
    <property type="entry name" value="CARD"/>
    <property type="match status" value="1"/>
</dbReference>
<keyword evidence="6" id="KW-1185">Reference proteome</keyword>
<dbReference type="InterPro" id="IPR015917">
    <property type="entry name" value="Pept_C14A"/>
</dbReference>
<dbReference type="OrthoDB" id="6097640at2759"/>
<evidence type="ECO:0000256" key="1">
    <source>
        <dbReference type="ARBA" id="ARBA00010134"/>
    </source>
</evidence>
<gene>
    <name evidence="7" type="primary">LOC117645803</name>
</gene>
<dbReference type="InterPro" id="IPR001315">
    <property type="entry name" value="CARD"/>
</dbReference>
<evidence type="ECO:0000259" key="4">
    <source>
        <dbReference type="PROSITE" id="PS50208"/>
    </source>
</evidence>
<dbReference type="InParanoid" id="A0A6P8ZNC8"/>
<evidence type="ECO:0000256" key="2">
    <source>
        <dbReference type="RuleBase" id="RU003971"/>
    </source>
</evidence>
<dbReference type="GO" id="GO:0072557">
    <property type="term" value="C:IPAF inflammasome complex"/>
    <property type="evidence" value="ECO:0007669"/>
    <property type="project" value="TreeGrafter"/>
</dbReference>